<accession>A0A0C2JN62</accession>
<keyword evidence="2" id="KW-1185">Reference proteome</keyword>
<dbReference type="SUPFAM" id="SSF47413">
    <property type="entry name" value="lambda repressor-like DNA-binding domains"/>
    <property type="match status" value="1"/>
</dbReference>
<dbReference type="InterPro" id="IPR010982">
    <property type="entry name" value="Lambda_DNA-bd_dom_sf"/>
</dbReference>
<evidence type="ECO:0000313" key="2">
    <source>
        <dbReference type="Proteomes" id="UP000031675"/>
    </source>
</evidence>
<reference evidence="2" key="1">
    <citation type="journal article" date="2015" name="Chem. Biol.">
        <title>Structure, bioactivity, and resistance mechanism of streptomonomicin, an unusual lasso Peptide from an understudied halophilic actinomycete.</title>
        <authorList>
            <person name="Metelev M."/>
            <person name="Tietz J.I."/>
            <person name="Melby J.O."/>
            <person name="Blair P.M."/>
            <person name="Zhu L."/>
            <person name="Livnat I."/>
            <person name="Severinov K."/>
            <person name="Mitchell D.A."/>
        </authorList>
    </citation>
    <scope>NUCLEOTIDE SEQUENCE [LARGE SCALE GENOMIC DNA]</scope>
    <source>
        <strain evidence="2">YIM 90003</strain>
    </source>
</reference>
<evidence type="ECO:0000313" key="1">
    <source>
        <dbReference type="EMBL" id="KIH98277.1"/>
    </source>
</evidence>
<sequence>MPREPGPRDRVPVSEEHRRLGRLLRDARQAAGATTRDVAYYSSGHISNVENGHVMPSSELVYFYVIEFGCDEDLVRRALAQAREVSEERRRSQRIQQRNRHRLAPPLTITPDSPADTIRSGYEVTETEAYYRLDERGVVSEVDIIRVISPLYPGVSLACLTHNYHNDAAGVLTVEAGQGCTIASTREMRFGYLSVIIRLHRELDPRTDDSYAFSYRLKVDSSIPCRPMLRYRARPGRRRYALRVLFTPPALPREVWWFRERDLFETERAAPARPDRLIPDNASGFYFQDFTGVDEFHSGLAWNW</sequence>
<dbReference type="AlphaFoldDB" id="A0A0C2JN62"/>
<proteinExistence type="predicted"/>
<organism evidence="1 2">
    <name type="scientific">Streptomonospora alba</name>
    <dbReference type="NCBI Taxonomy" id="183763"/>
    <lineage>
        <taxon>Bacteria</taxon>
        <taxon>Bacillati</taxon>
        <taxon>Actinomycetota</taxon>
        <taxon>Actinomycetes</taxon>
        <taxon>Streptosporangiales</taxon>
        <taxon>Nocardiopsidaceae</taxon>
        <taxon>Streptomonospora</taxon>
    </lineage>
</organism>
<dbReference type="Proteomes" id="UP000031675">
    <property type="component" value="Unassembled WGS sequence"/>
</dbReference>
<evidence type="ECO:0008006" key="3">
    <source>
        <dbReference type="Google" id="ProtNLM"/>
    </source>
</evidence>
<protein>
    <recommendedName>
        <fullName evidence="3">HTH cro/C1-type domain-containing protein</fullName>
    </recommendedName>
</protein>
<dbReference type="InterPro" id="IPR001387">
    <property type="entry name" value="Cro/C1-type_HTH"/>
</dbReference>
<name>A0A0C2JN62_9ACTN</name>
<comment type="caution">
    <text evidence="1">The sequence shown here is derived from an EMBL/GenBank/DDBJ whole genome shotgun (WGS) entry which is preliminary data.</text>
</comment>
<dbReference type="STRING" id="183763.LP52_14025"/>
<dbReference type="EMBL" id="JROO01000027">
    <property type="protein sequence ID" value="KIH98277.1"/>
    <property type="molecule type" value="Genomic_DNA"/>
</dbReference>
<dbReference type="GO" id="GO:0003677">
    <property type="term" value="F:DNA binding"/>
    <property type="evidence" value="ECO:0007669"/>
    <property type="project" value="InterPro"/>
</dbReference>
<gene>
    <name evidence="1" type="ORF">LP52_14025</name>
</gene>
<dbReference type="Gene3D" id="1.10.260.40">
    <property type="entry name" value="lambda repressor-like DNA-binding domains"/>
    <property type="match status" value="1"/>
</dbReference>
<dbReference type="CDD" id="cd00093">
    <property type="entry name" value="HTH_XRE"/>
    <property type="match status" value="1"/>
</dbReference>